<keyword evidence="4" id="KW-0238">DNA-binding</keyword>
<dbReference type="PANTHER" id="PTHR43133">
    <property type="entry name" value="RNA POLYMERASE ECF-TYPE SIGMA FACTO"/>
    <property type="match status" value="1"/>
</dbReference>
<keyword evidence="2" id="KW-0805">Transcription regulation</keyword>
<dbReference type="GO" id="GO:0003677">
    <property type="term" value="F:DNA binding"/>
    <property type="evidence" value="ECO:0007669"/>
    <property type="project" value="UniProtKB-KW"/>
</dbReference>
<feature type="domain" description="RNA polymerase sigma factor 70 region 4 type 2" evidence="6">
    <location>
        <begin position="121"/>
        <end position="172"/>
    </location>
</feature>
<dbReference type="Pfam" id="PF08281">
    <property type="entry name" value="Sigma70_r4_2"/>
    <property type="match status" value="1"/>
</dbReference>
<organism evidence="7 8">
    <name type="scientific">Actinospica durhamensis</name>
    <dbReference type="NCBI Taxonomy" id="1508375"/>
    <lineage>
        <taxon>Bacteria</taxon>
        <taxon>Bacillati</taxon>
        <taxon>Actinomycetota</taxon>
        <taxon>Actinomycetes</taxon>
        <taxon>Catenulisporales</taxon>
        <taxon>Actinospicaceae</taxon>
        <taxon>Actinospica</taxon>
    </lineage>
</organism>
<proteinExistence type="inferred from homology"/>
<reference evidence="7" key="1">
    <citation type="submission" date="2021-04" db="EMBL/GenBank/DDBJ databases">
        <title>Genome based classification of Actinospica acidithermotolerans sp. nov., an actinobacterium isolated from an Indonesian hot spring.</title>
        <authorList>
            <person name="Kusuma A.B."/>
            <person name="Putra K.E."/>
            <person name="Nafisah S."/>
            <person name="Loh J."/>
            <person name="Nouioui I."/>
            <person name="Goodfellow M."/>
        </authorList>
    </citation>
    <scope>NUCLEOTIDE SEQUENCE</scope>
    <source>
        <strain evidence="7">CSCA 57</strain>
    </source>
</reference>
<dbReference type="InterPro" id="IPR039425">
    <property type="entry name" value="RNA_pol_sigma-70-like"/>
</dbReference>
<evidence type="ECO:0000259" key="6">
    <source>
        <dbReference type="Pfam" id="PF08281"/>
    </source>
</evidence>
<name>A0A941EYS2_9ACTN</name>
<dbReference type="CDD" id="cd06171">
    <property type="entry name" value="Sigma70_r4"/>
    <property type="match status" value="1"/>
</dbReference>
<comment type="similarity">
    <text evidence="1">Belongs to the sigma-70 factor family. ECF subfamily.</text>
</comment>
<evidence type="ECO:0000313" key="8">
    <source>
        <dbReference type="Proteomes" id="UP000675781"/>
    </source>
</evidence>
<dbReference type="Gene3D" id="1.10.1740.10">
    <property type="match status" value="1"/>
</dbReference>
<evidence type="ECO:0000256" key="4">
    <source>
        <dbReference type="ARBA" id="ARBA00023125"/>
    </source>
</evidence>
<comment type="caution">
    <text evidence="7">The sequence shown here is derived from an EMBL/GenBank/DDBJ whole genome shotgun (WGS) entry which is preliminary data.</text>
</comment>
<dbReference type="RefSeq" id="WP_212533429.1">
    <property type="nucleotide sequence ID" value="NZ_JAGSOG010000359.1"/>
</dbReference>
<dbReference type="SUPFAM" id="SSF88659">
    <property type="entry name" value="Sigma3 and sigma4 domains of RNA polymerase sigma factors"/>
    <property type="match status" value="1"/>
</dbReference>
<dbReference type="InterPro" id="IPR014284">
    <property type="entry name" value="RNA_pol_sigma-70_dom"/>
</dbReference>
<dbReference type="Proteomes" id="UP000675781">
    <property type="component" value="Unassembled WGS sequence"/>
</dbReference>
<accession>A0A941EYS2</accession>
<dbReference type="GO" id="GO:0006352">
    <property type="term" value="P:DNA-templated transcription initiation"/>
    <property type="evidence" value="ECO:0007669"/>
    <property type="project" value="InterPro"/>
</dbReference>
<dbReference type="EMBL" id="JAGSOG010000359">
    <property type="protein sequence ID" value="MBR7838983.1"/>
    <property type="molecule type" value="Genomic_DNA"/>
</dbReference>
<keyword evidence="3" id="KW-0731">Sigma factor</keyword>
<protein>
    <submittedName>
        <fullName evidence="7">Sigma-70 family RNA polymerase sigma factor</fullName>
    </submittedName>
</protein>
<sequence>MVDGSGGEAADGAEVFAELYRKYRSPLVWHVRSQGATEAEAHDAVQEAFAVALRAGGIDDQRAWYAWLRTVSVRSFLHARRASYGSGQVSVETVAPSDLPEPAPSSRFPVDESVGEKLHEEDVMRLLRGLPARQREVFCMHLDGFTTPEIADRLGIHQTAVRQNLSRARRLLQSWIGEGVLSEP</sequence>
<evidence type="ECO:0000256" key="2">
    <source>
        <dbReference type="ARBA" id="ARBA00023015"/>
    </source>
</evidence>
<dbReference type="SUPFAM" id="SSF88946">
    <property type="entry name" value="Sigma2 domain of RNA polymerase sigma factors"/>
    <property type="match status" value="1"/>
</dbReference>
<dbReference type="InterPro" id="IPR013324">
    <property type="entry name" value="RNA_pol_sigma_r3/r4-like"/>
</dbReference>
<keyword evidence="8" id="KW-1185">Reference proteome</keyword>
<dbReference type="InterPro" id="IPR013249">
    <property type="entry name" value="RNA_pol_sigma70_r4_t2"/>
</dbReference>
<dbReference type="AlphaFoldDB" id="A0A941EYS2"/>
<keyword evidence="5" id="KW-0804">Transcription</keyword>
<dbReference type="InterPro" id="IPR013325">
    <property type="entry name" value="RNA_pol_sigma_r2"/>
</dbReference>
<evidence type="ECO:0000313" key="7">
    <source>
        <dbReference type="EMBL" id="MBR7838983.1"/>
    </source>
</evidence>
<evidence type="ECO:0000256" key="1">
    <source>
        <dbReference type="ARBA" id="ARBA00010641"/>
    </source>
</evidence>
<gene>
    <name evidence="7" type="ORF">KDL01_37290</name>
</gene>
<dbReference type="Gene3D" id="1.10.10.10">
    <property type="entry name" value="Winged helix-like DNA-binding domain superfamily/Winged helix DNA-binding domain"/>
    <property type="match status" value="1"/>
</dbReference>
<evidence type="ECO:0000256" key="5">
    <source>
        <dbReference type="ARBA" id="ARBA00023163"/>
    </source>
</evidence>
<dbReference type="GO" id="GO:0016987">
    <property type="term" value="F:sigma factor activity"/>
    <property type="evidence" value="ECO:0007669"/>
    <property type="project" value="UniProtKB-KW"/>
</dbReference>
<dbReference type="NCBIfam" id="TIGR02937">
    <property type="entry name" value="sigma70-ECF"/>
    <property type="match status" value="1"/>
</dbReference>
<evidence type="ECO:0000256" key="3">
    <source>
        <dbReference type="ARBA" id="ARBA00023082"/>
    </source>
</evidence>
<dbReference type="PANTHER" id="PTHR43133:SF8">
    <property type="entry name" value="RNA POLYMERASE SIGMA FACTOR HI_1459-RELATED"/>
    <property type="match status" value="1"/>
</dbReference>
<dbReference type="InterPro" id="IPR036388">
    <property type="entry name" value="WH-like_DNA-bd_sf"/>
</dbReference>